<evidence type="ECO:0000259" key="9">
    <source>
        <dbReference type="SMART" id="SM00859"/>
    </source>
</evidence>
<dbReference type="GO" id="GO:0005737">
    <property type="term" value="C:cytoplasm"/>
    <property type="evidence" value="ECO:0007669"/>
    <property type="project" value="UniProtKB-SubCell"/>
</dbReference>
<comment type="pathway">
    <text evidence="1 7">Amino-acid biosynthesis; L-arginine biosynthesis; N(2)-acetyl-L-ornithine from L-glutamate: step 3/4.</text>
</comment>
<dbReference type="CDD" id="cd17895">
    <property type="entry name" value="AGPR_1_N"/>
    <property type="match status" value="1"/>
</dbReference>
<name>A0A7C5Z1K4_9FIRM</name>
<comment type="catalytic activity">
    <reaction evidence="6 7">
        <text>N-acetyl-L-glutamate 5-semialdehyde + phosphate + NADP(+) = N-acetyl-L-glutamyl 5-phosphate + NADPH + H(+)</text>
        <dbReference type="Rhea" id="RHEA:21588"/>
        <dbReference type="ChEBI" id="CHEBI:15378"/>
        <dbReference type="ChEBI" id="CHEBI:29123"/>
        <dbReference type="ChEBI" id="CHEBI:43474"/>
        <dbReference type="ChEBI" id="CHEBI:57783"/>
        <dbReference type="ChEBI" id="CHEBI:57936"/>
        <dbReference type="ChEBI" id="CHEBI:58349"/>
        <dbReference type="EC" id="1.2.1.38"/>
    </reaction>
</comment>
<dbReference type="Pfam" id="PF01118">
    <property type="entry name" value="Semialdhyde_dh"/>
    <property type="match status" value="1"/>
</dbReference>
<dbReference type="PANTHER" id="PTHR32338:SF10">
    <property type="entry name" value="N-ACETYL-GAMMA-GLUTAMYL-PHOSPHATE REDUCTASE, CHLOROPLASTIC-RELATED"/>
    <property type="match status" value="1"/>
</dbReference>
<accession>A0A7C5Z1K4</accession>
<keyword evidence="4 7" id="KW-0521">NADP</keyword>
<keyword evidence="3 7" id="KW-0028">Amino-acid biosynthesis</keyword>
<comment type="subcellular location">
    <subcellularLocation>
        <location evidence="7">Cytoplasm</location>
    </subcellularLocation>
</comment>
<evidence type="ECO:0000313" key="10">
    <source>
        <dbReference type="EMBL" id="HHS01833.1"/>
    </source>
</evidence>
<sequence length="343" mass="38833">MIKASIIGASGYVGLELIRLLLKHPEVEIISVISSSSNQLSIEKTNPQFKKVSNFVFEEFNRETIKEADVIFCALPHGISQEYVKIGYDLGKIVIDLSADFRYKDLQRYAKDYSQHKYPELLQKSAYGLCEINREEIKKAQIVGNPGCYPTSAILGLAPLLKNKLIDKNSIIIDSKSGVSGAGKKSDFAYSFCELDENFKAYSVAKHRHTSEIEEKCSLLFGEDLNLSFTPHLLPVKRGILSTIYANLIKKIDKNDLVEIYNEFYKDEYFVRIFDDELPELKYVRGTNFVDIGFEIDKKTNRVIIISCIDNLIKGAAGQAIQNMNIKFSLDEKTGLIMVGEYF</sequence>
<dbReference type="HAMAP" id="MF_00150">
    <property type="entry name" value="ArgC_type1"/>
    <property type="match status" value="1"/>
</dbReference>
<comment type="caution">
    <text evidence="10">The sequence shown here is derived from an EMBL/GenBank/DDBJ whole genome shotgun (WGS) entry which is preliminary data.</text>
</comment>
<dbReference type="GO" id="GO:0051287">
    <property type="term" value="F:NAD binding"/>
    <property type="evidence" value="ECO:0007669"/>
    <property type="project" value="InterPro"/>
</dbReference>
<dbReference type="InterPro" id="IPR050085">
    <property type="entry name" value="AGPR"/>
</dbReference>
<dbReference type="GO" id="GO:0070401">
    <property type="term" value="F:NADP+ binding"/>
    <property type="evidence" value="ECO:0007669"/>
    <property type="project" value="InterPro"/>
</dbReference>
<evidence type="ECO:0000256" key="1">
    <source>
        <dbReference type="ARBA" id="ARBA00004862"/>
    </source>
</evidence>
<evidence type="ECO:0000256" key="8">
    <source>
        <dbReference type="PROSITE-ProRule" id="PRU10010"/>
    </source>
</evidence>
<dbReference type="FunFam" id="3.30.360.10:FF:000014">
    <property type="entry name" value="N-acetyl-gamma-glutamyl-phosphate reductase"/>
    <property type="match status" value="1"/>
</dbReference>
<dbReference type="NCBIfam" id="TIGR01850">
    <property type="entry name" value="argC"/>
    <property type="match status" value="1"/>
</dbReference>
<comment type="similarity">
    <text evidence="7">Belongs to the NAGSA dehydrogenase family. Type 1 subfamily.</text>
</comment>
<evidence type="ECO:0000256" key="4">
    <source>
        <dbReference type="ARBA" id="ARBA00022857"/>
    </source>
</evidence>
<dbReference type="Gene3D" id="3.40.50.720">
    <property type="entry name" value="NAD(P)-binding Rossmann-like Domain"/>
    <property type="match status" value="1"/>
</dbReference>
<dbReference type="SMART" id="SM00859">
    <property type="entry name" value="Semialdhyde_dh"/>
    <property type="match status" value="1"/>
</dbReference>
<evidence type="ECO:0000256" key="7">
    <source>
        <dbReference type="HAMAP-Rule" id="MF_00150"/>
    </source>
</evidence>
<evidence type="ECO:0000256" key="6">
    <source>
        <dbReference type="ARBA" id="ARBA00050557"/>
    </source>
</evidence>
<keyword evidence="7" id="KW-0963">Cytoplasm</keyword>
<dbReference type="EMBL" id="DRUZ01000062">
    <property type="protein sequence ID" value="HHS01833.1"/>
    <property type="molecule type" value="Genomic_DNA"/>
</dbReference>
<dbReference type="GO" id="GO:0006526">
    <property type="term" value="P:L-arginine biosynthetic process"/>
    <property type="evidence" value="ECO:0007669"/>
    <property type="project" value="UniProtKB-UniRule"/>
</dbReference>
<dbReference type="PANTHER" id="PTHR32338">
    <property type="entry name" value="N-ACETYL-GAMMA-GLUTAMYL-PHOSPHATE REDUCTASE, CHLOROPLASTIC-RELATED-RELATED"/>
    <property type="match status" value="1"/>
</dbReference>
<feature type="active site" evidence="7 8">
    <location>
        <position position="148"/>
    </location>
</feature>
<feature type="domain" description="Semialdehyde dehydrogenase NAD-binding" evidence="9">
    <location>
        <begin position="3"/>
        <end position="140"/>
    </location>
</feature>
<dbReference type="InterPro" id="IPR036291">
    <property type="entry name" value="NAD(P)-bd_dom_sf"/>
</dbReference>
<dbReference type="InterPro" id="IPR023013">
    <property type="entry name" value="AGPR_AS"/>
</dbReference>
<dbReference type="SUPFAM" id="SSF55347">
    <property type="entry name" value="Glyceraldehyde-3-phosphate dehydrogenase-like, C-terminal domain"/>
    <property type="match status" value="1"/>
</dbReference>
<dbReference type="InterPro" id="IPR058924">
    <property type="entry name" value="AGPR_dimerisation_dom"/>
</dbReference>
<evidence type="ECO:0000256" key="2">
    <source>
        <dbReference type="ARBA" id="ARBA00022571"/>
    </source>
</evidence>
<evidence type="ECO:0000256" key="3">
    <source>
        <dbReference type="ARBA" id="ARBA00022605"/>
    </source>
</evidence>
<dbReference type="UniPathway" id="UPA00068">
    <property type="reaction ID" value="UER00108"/>
</dbReference>
<dbReference type="InterPro" id="IPR000534">
    <property type="entry name" value="Semialdehyde_DH_NAD-bd"/>
</dbReference>
<comment type="function">
    <text evidence="7">Catalyzes the NADPH-dependent reduction of N-acetyl-5-glutamyl phosphate to yield N-acetyl-L-glutamate 5-semialdehyde.</text>
</comment>
<keyword evidence="2 7" id="KW-0055">Arginine biosynthesis</keyword>
<reference evidence="10" key="1">
    <citation type="journal article" date="2020" name="mSystems">
        <title>Genome- and Community-Level Interaction Insights into Carbon Utilization and Element Cycling Functions of Hydrothermarchaeota in Hydrothermal Sediment.</title>
        <authorList>
            <person name="Zhou Z."/>
            <person name="Liu Y."/>
            <person name="Xu W."/>
            <person name="Pan J."/>
            <person name="Luo Z.H."/>
            <person name="Li M."/>
        </authorList>
    </citation>
    <scope>NUCLEOTIDE SEQUENCE [LARGE SCALE GENOMIC DNA]</scope>
    <source>
        <strain evidence="10">SpSt-102</strain>
    </source>
</reference>
<proteinExistence type="inferred from homology"/>
<dbReference type="PROSITE" id="PS01224">
    <property type="entry name" value="ARGC"/>
    <property type="match status" value="1"/>
</dbReference>
<dbReference type="SUPFAM" id="SSF51735">
    <property type="entry name" value="NAD(P)-binding Rossmann-fold domains"/>
    <property type="match status" value="1"/>
</dbReference>
<keyword evidence="5 7" id="KW-0560">Oxidoreductase</keyword>
<dbReference type="Gene3D" id="3.30.360.10">
    <property type="entry name" value="Dihydrodipicolinate Reductase, domain 2"/>
    <property type="match status" value="1"/>
</dbReference>
<dbReference type="GO" id="GO:0003942">
    <property type="term" value="F:N-acetyl-gamma-glutamyl-phosphate reductase activity"/>
    <property type="evidence" value="ECO:0007669"/>
    <property type="project" value="UniProtKB-UniRule"/>
</dbReference>
<organism evidence="10">
    <name type="scientific">Caldicellulosiruptor owensensis</name>
    <dbReference type="NCBI Taxonomy" id="55205"/>
    <lineage>
        <taxon>Bacteria</taxon>
        <taxon>Bacillati</taxon>
        <taxon>Bacillota</taxon>
        <taxon>Bacillota incertae sedis</taxon>
        <taxon>Caldicellulosiruptorales</taxon>
        <taxon>Caldicellulosiruptoraceae</taxon>
        <taxon>Caldicellulosiruptor</taxon>
    </lineage>
</organism>
<protein>
    <recommendedName>
        <fullName evidence="7">N-acetyl-gamma-glutamyl-phosphate reductase</fullName>
        <shortName evidence="7">AGPR</shortName>
        <ecNumber evidence="7">1.2.1.38</ecNumber>
    </recommendedName>
    <alternativeName>
        <fullName evidence="7">N-acetyl-glutamate semialdehyde dehydrogenase</fullName>
        <shortName evidence="7">NAGSA dehydrogenase</shortName>
    </alternativeName>
</protein>
<dbReference type="InterPro" id="IPR000706">
    <property type="entry name" value="AGPR_type-1"/>
</dbReference>
<dbReference type="CDD" id="cd23934">
    <property type="entry name" value="AGPR_1_C"/>
    <property type="match status" value="1"/>
</dbReference>
<dbReference type="EC" id="1.2.1.38" evidence="7"/>
<dbReference type="AlphaFoldDB" id="A0A7C5Z1K4"/>
<gene>
    <name evidence="7" type="primary">argC</name>
    <name evidence="10" type="ORF">ENL71_04795</name>
</gene>
<dbReference type="Pfam" id="PF22698">
    <property type="entry name" value="Semialdhyde_dhC_1"/>
    <property type="match status" value="1"/>
</dbReference>
<evidence type="ECO:0000256" key="5">
    <source>
        <dbReference type="ARBA" id="ARBA00023002"/>
    </source>
</evidence>